<dbReference type="Pfam" id="PF24536">
    <property type="entry name" value="NXPE4_C"/>
    <property type="match status" value="1"/>
</dbReference>
<organism evidence="2 3">
    <name type="scientific">Candidula unifasciata</name>
    <dbReference type="NCBI Taxonomy" id="100452"/>
    <lineage>
        <taxon>Eukaryota</taxon>
        <taxon>Metazoa</taxon>
        <taxon>Spiralia</taxon>
        <taxon>Lophotrochozoa</taxon>
        <taxon>Mollusca</taxon>
        <taxon>Gastropoda</taxon>
        <taxon>Heterobranchia</taxon>
        <taxon>Euthyneura</taxon>
        <taxon>Panpulmonata</taxon>
        <taxon>Eupulmonata</taxon>
        <taxon>Stylommatophora</taxon>
        <taxon>Helicina</taxon>
        <taxon>Helicoidea</taxon>
        <taxon>Geomitridae</taxon>
        <taxon>Candidula</taxon>
    </lineage>
</organism>
<dbReference type="AlphaFoldDB" id="A0A8S3ZDW9"/>
<dbReference type="PANTHER" id="PTHR16165">
    <property type="entry name" value="NXPE FAMILY MEMBER"/>
    <property type="match status" value="1"/>
</dbReference>
<evidence type="ECO:0000259" key="1">
    <source>
        <dbReference type="Pfam" id="PF24536"/>
    </source>
</evidence>
<keyword evidence="3" id="KW-1185">Reference proteome</keyword>
<proteinExistence type="predicted"/>
<evidence type="ECO:0000313" key="3">
    <source>
        <dbReference type="Proteomes" id="UP000678393"/>
    </source>
</evidence>
<dbReference type="EMBL" id="CAJHNH020002336">
    <property type="protein sequence ID" value="CAG5126368.1"/>
    <property type="molecule type" value="Genomic_DNA"/>
</dbReference>
<comment type="caution">
    <text evidence="2">The sequence shown here is derived from an EMBL/GenBank/DDBJ whole genome shotgun (WGS) entry which is preliminary data.</text>
</comment>
<evidence type="ECO:0000313" key="2">
    <source>
        <dbReference type="EMBL" id="CAG5126368.1"/>
    </source>
</evidence>
<reference evidence="2" key="1">
    <citation type="submission" date="2021-04" db="EMBL/GenBank/DDBJ databases">
        <authorList>
            <consortium name="Molecular Ecology Group"/>
        </authorList>
    </citation>
    <scope>NUCLEOTIDE SEQUENCE</scope>
</reference>
<feature type="non-terminal residue" evidence="2">
    <location>
        <position position="1"/>
    </location>
</feature>
<dbReference type="Proteomes" id="UP000678393">
    <property type="component" value="Unassembled WGS sequence"/>
</dbReference>
<dbReference type="InterPro" id="IPR057106">
    <property type="entry name" value="NXPE4_C"/>
</dbReference>
<dbReference type="OrthoDB" id="8675562at2759"/>
<gene>
    <name evidence="2" type="ORF">CUNI_LOCUS11926</name>
</gene>
<protein>
    <recommendedName>
        <fullName evidence="1">NXPE C-terminal domain-containing protein</fullName>
    </recommendedName>
</protein>
<accession>A0A8S3ZDW9</accession>
<dbReference type="PANTHER" id="PTHR16165:SF5">
    <property type="entry name" value="NXPE FAMILY MEMBER 3"/>
    <property type="match status" value="1"/>
</dbReference>
<name>A0A8S3ZDW9_9EUPU</name>
<feature type="domain" description="NXPE C-terminal" evidence="1">
    <location>
        <begin position="2"/>
        <end position="131"/>
    </location>
</feature>
<sequence length="131" mass="15451">MFFYGDSNSRMFYDRVKSKMQCQETVFAGNAKRKQDRKMCTNKTHNTTILFVSHTSPYHIGEADFVSTSLLYSPQQLFGSVPSEGHYIITFSHYLHLTSHHISVYQRYLRAMRDEIIKLLKRNPHVLILFR</sequence>